<dbReference type="AlphaFoldDB" id="H3NIK5"/>
<dbReference type="InterPro" id="IPR013780">
    <property type="entry name" value="Glyco_hydro_b"/>
</dbReference>
<dbReference type="STRING" id="883113.HMPREF9708_00694"/>
<name>H3NIK5_9LACT</name>
<dbReference type="NCBIfam" id="NF008183">
    <property type="entry name" value="PRK10933.1"/>
    <property type="match status" value="1"/>
</dbReference>
<reference evidence="6 7" key="1">
    <citation type="submission" date="2012-01" db="EMBL/GenBank/DDBJ databases">
        <title>The Genome Sequence of Facklamia languida CCUG 37842.</title>
        <authorList>
            <consortium name="The Broad Institute Genome Sequencing Platform"/>
            <person name="Earl A."/>
            <person name="Ward D."/>
            <person name="Feldgarden M."/>
            <person name="Gevers D."/>
            <person name="Huys G."/>
            <person name="Young S.K."/>
            <person name="Zeng Q."/>
            <person name="Gargeya S."/>
            <person name="Fitzgerald M."/>
            <person name="Haas B."/>
            <person name="Abouelleil A."/>
            <person name="Alvarado L."/>
            <person name="Arachchi H.M."/>
            <person name="Berlin A."/>
            <person name="Chapman S.B."/>
            <person name="Gearin G."/>
            <person name="Goldberg J."/>
            <person name="Griggs A."/>
            <person name="Gujja S."/>
            <person name="Hansen M."/>
            <person name="Heiman D."/>
            <person name="Howarth C."/>
            <person name="Larimer J."/>
            <person name="Lui A."/>
            <person name="MacDonald P.J.P."/>
            <person name="McCowen C."/>
            <person name="Montmayeur A."/>
            <person name="Murphy C."/>
            <person name="Neiman D."/>
            <person name="Pearson M."/>
            <person name="Priest M."/>
            <person name="Roberts A."/>
            <person name="Saif S."/>
            <person name="Shea T."/>
            <person name="Sisk P."/>
            <person name="Stolte C."/>
            <person name="Sykes S."/>
            <person name="Wortman J."/>
            <person name="Nusbaum C."/>
            <person name="Birren B."/>
        </authorList>
    </citation>
    <scope>NUCLEOTIDE SEQUENCE [LARGE SCALE GENOMIC DNA]</scope>
    <source>
        <strain evidence="6 7">CCUG 37842</strain>
    </source>
</reference>
<dbReference type="PANTHER" id="PTHR10357:SF217">
    <property type="entry name" value="TREHALOSE-6-PHOSPHATE HYDROLASE"/>
    <property type="match status" value="1"/>
</dbReference>
<dbReference type="InterPro" id="IPR017853">
    <property type="entry name" value="GH"/>
</dbReference>
<dbReference type="CDD" id="cd11333">
    <property type="entry name" value="AmyAc_SI_OligoGlu_DGase"/>
    <property type="match status" value="1"/>
</dbReference>
<dbReference type="PANTHER" id="PTHR10357">
    <property type="entry name" value="ALPHA-AMYLASE FAMILY MEMBER"/>
    <property type="match status" value="1"/>
</dbReference>
<feature type="domain" description="Glycosyl hydrolase family 13 catalytic" evidence="5">
    <location>
        <begin position="10"/>
        <end position="413"/>
    </location>
</feature>
<dbReference type="GO" id="GO:0004556">
    <property type="term" value="F:alpha-amylase activity"/>
    <property type="evidence" value="ECO:0007669"/>
    <property type="project" value="TreeGrafter"/>
</dbReference>
<evidence type="ECO:0000256" key="4">
    <source>
        <dbReference type="NCBIfam" id="TIGR02403"/>
    </source>
</evidence>
<dbReference type="Gene3D" id="3.20.20.80">
    <property type="entry name" value="Glycosidases"/>
    <property type="match status" value="1"/>
</dbReference>
<evidence type="ECO:0000313" key="7">
    <source>
        <dbReference type="Proteomes" id="UP000006190"/>
    </source>
</evidence>
<dbReference type="SUPFAM" id="SSF51445">
    <property type="entry name" value="(Trans)glycosidases"/>
    <property type="match status" value="1"/>
</dbReference>
<dbReference type="HOGENOM" id="CLU_006462_2_3_9"/>
<evidence type="ECO:0000259" key="5">
    <source>
        <dbReference type="SMART" id="SM00642"/>
    </source>
</evidence>
<dbReference type="FunFam" id="3.20.20.80:FF:000064">
    <property type="entry name" value="Oligo-1,6-glucosidase"/>
    <property type="match status" value="1"/>
</dbReference>
<evidence type="ECO:0000256" key="2">
    <source>
        <dbReference type="ARBA" id="ARBA00022801"/>
    </source>
</evidence>
<dbReference type="InterPro" id="IPR045857">
    <property type="entry name" value="O16G_dom_2"/>
</dbReference>
<dbReference type="GO" id="GO:0005737">
    <property type="term" value="C:cytoplasm"/>
    <property type="evidence" value="ECO:0007669"/>
    <property type="project" value="UniProtKB-UniRule"/>
</dbReference>
<sequence length="557" mass="64218">MNLGQRVIYQIYPRSFQDSNGDGFGDLQGVIQRLDYLADLGVDMIWLSPFYPSPQNDNGYDVQDYCAVDPKFGTMVDFDQLVTQAKERGMEIMLDMVFNHTSTEHEWFQKALAGDPYYQDYYYLRPLKADGSLPTNWHSKFGGPAWERFGQTDQYYLHLYDRTQADLNWHNPQVRQEIYRIINFWLDKGVKGFRFDVLNVIGKPTDLVDSQIPGSLEERALYTDQPIVHEWIKEMNQATFAKDPTFITVGEMSSTSVPAGVQYTNPQEQELSMIFSFHHLKVDYAEGEKWSNPPVDFLKFKRIIDEWQVGMTQGWNALFLNNHDQPRATSRFGNPDQYPYETATLLATTIQFLRGTPYLYQGEEIGMTNPNFTSIHDYQDVETKNYYQLMLADGLSEEEALAIIQAKSRDNSRTPMQWNDQAHAGFTQGQPWIAVASNYPQVNVAREREEDHIFAYYQSLIRLRKALPVIQEGSYRGLLLDHPSIMAYVRELETDQGLDQLLVLGHFGEGRLEVDLPEEFQGRKAEKLIGNGASPATYQGQNQLILDAFETVVYRFS</sequence>
<dbReference type="OrthoDB" id="9805159at2"/>
<protein>
    <recommendedName>
        <fullName evidence="4">Alpha,alpha-phosphotrehalase</fullName>
        <ecNumber evidence="4">3.2.1.93</ecNumber>
    </recommendedName>
</protein>
<keyword evidence="7" id="KW-1185">Reference proteome</keyword>
<dbReference type="EC" id="3.2.1.93" evidence="4"/>
<dbReference type="NCBIfam" id="TIGR02403">
    <property type="entry name" value="trehalose_treC"/>
    <property type="match status" value="1"/>
</dbReference>
<dbReference type="SMART" id="SM00642">
    <property type="entry name" value="Aamy"/>
    <property type="match status" value="1"/>
</dbReference>
<keyword evidence="3" id="KW-0326">Glycosidase</keyword>
<dbReference type="InterPro" id="IPR012769">
    <property type="entry name" value="Trehalose_TreC"/>
</dbReference>
<accession>H3NIK5</accession>
<dbReference type="RefSeq" id="WP_006308721.1">
    <property type="nucleotide sequence ID" value="NZ_JH601133.1"/>
</dbReference>
<proteinExistence type="inferred from homology"/>
<dbReference type="eggNOG" id="COG0366">
    <property type="taxonomic scope" value="Bacteria"/>
</dbReference>
<dbReference type="Gene3D" id="2.60.40.1180">
    <property type="entry name" value="Golgi alpha-mannosidase II"/>
    <property type="match status" value="1"/>
</dbReference>
<dbReference type="Gene3D" id="3.90.400.10">
    <property type="entry name" value="Oligo-1,6-glucosidase, Domain 2"/>
    <property type="match status" value="1"/>
</dbReference>
<dbReference type="SUPFAM" id="SSF51011">
    <property type="entry name" value="Glycosyl hydrolase domain"/>
    <property type="match status" value="1"/>
</dbReference>
<comment type="similarity">
    <text evidence="1">Belongs to the glycosyl hydrolase 13 family.</text>
</comment>
<dbReference type="Pfam" id="PF00128">
    <property type="entry name" value="Alpha-amylase"/>
    <property type="match status" value="1"/>
</dbReference>
<comment type="caution">
    <text evidence="6">The sequence shown here is derived from an EMBL/GenBank/DDBJ whole genome shotgun (WGS) entry which is preliminary data.</text>
</comment>
<organism evidence="6 7">
    <name type="scientific">Facklamia languida CCUG 37842</name>
    <dbReference type="NCBI Taxonomy" id="883113"/>
    <lineage>
        <taxon>Bacteria</taxon>
        <taxon>Bacillati</taxon>
        <taxon>Bacillota</taxon>
        <taxon>Bacilli</taxon>
        <taxon>Lactobacillales</taxon>
        <taxon>Aerococcaceae</taxon>
        <taxon>Facklamia</taxon>
    </lineage>
</organism>
<dbReference type="PATRIC" id="fig|883113.3.peg.695"/>
<evidence type="ECO:0000313" key="6">
    <source>
        <dbReference type="EMBL" id="EHR37515.1"/>
    </source>
</evidence>
<dbReference type="Proteomes" id="UP000006190">
    <property type="component" value="Unassembled WGS sequence"/>
</dbReference>
<dbReference type="EMBL" id="AGEG01000006">
    <property type="protein sequence ID" value="EHR37515.1"/>
    <property type="molecule type" value="Genomic_DNA"/>
</dbReference>
<dbReference type="FunFam" id="3.90.400.10:FF:000002">
    <property type="entry name" value="Sucrose isomerase"/>
    <property type="match status" value="1"/>
</dbReference>
<dbReference type="InterPro" id="IPR006047">
    <property type="entry name" value="GH13_cat_dom"/>
</dbReference>
<gene>
    <name evidence="6" type="ORF">HMPREF9708_00694</name>
</gene>
<dbReference type="GO" id="GO:0005993">
    <property type="term" value="P:trehalose catabolic process"/>
    <property type="evidence" value="ECO:0007669"/>
    <property type="project" value="InterPro"/>
</dbReference>
<keyword evidence="2" id="KW-0378">Hydrolase</keyword>
<evidence type="ECO:0000256" key="3">
    <source>
        <dbReference type="ARBA" id="ARBA00023295"/>
    </source>
</evidence>
<dbReference type="GO" id="GO:0008788">
    <property type="term" value="F:alpha,alpha-phosphotrehalase activity"/>
    <property type="evidence" value="ECO:0007669"/>
    <property type="project" value="UniProtKB-UniRule"/>
</dbReference>
<evidence type="ECO:0000256" key="1">
    <source>
        <dbReference type="ARBA" id="ARBA00008061"/>
    </source>
</evidence>